<dbReference type="Proteomes" id="UP001596390">
    <property type="component" value="Unassembled WGS sequence"/>
</dbReference>
<evidence type="ECO:0000313" key="3">
    <source>
        <dbReference type="Proteomes" id="UP001596390"/>
    </source>
</evidence>
<proteinExistence type="predicted"/>
<gene>
    <name evidence="2" type="ORF">ACFQMK_11590</name>
</gene>
<accession>A0ABD5YHU7</accession>
<evidence type="ECO:0000256" key="1">
    <source>
        <dbReference type="SAM" id="MobiDB-lite"/>
    </source>
</evidence>
<evidence type="ECO:0000313" key="2">
    <source>
        <dbReference type="EMBL" id="MFC7187519.1"/>
    </source>
</evidence>
<name>A0ABD5YHU7_9EURY</name>
<dbReference type="AlphaFoldDB" id="A0ABD5YHU7"/>
<reference evidence="2 3" key="1">
    <citation type="journal article" date="2019" name="Int. J. Syst. Evol. Microbiol.">
        <title>The Global Catalogue of Microorganisms (GCM) 10K type strain sequencing project: providing services to taxonomists for standard genome sequencing and annotation.</title>
        <authorList>
            <consortium name="The Broad Institute Genomics Platform"/>
            <consortium name="The Broad Institute Genome Sequencing Center for Infectious Disease"/>
            <person name="Wu L."/>
            <person name="Ma J."/>
        </authorList>
    </citation>
    <scope>NUCLEOTIDE SEQUENCE [LARGE SCALE GENOMIC DNA]</scope>
    <source>
        <strain evidence="2 3">Q85</strain>
    </source>
</reference>
<comment type="caution">
    <text evidence="2">The sequence shown here is derived from an EMBL/GenBank/DDBJ whole genome shotgun (WGS) entry which is preliminary data.</text>
</comment>
<sequence length="64" mass="7456">MNLTLRQLVFLEHEMEKIVDSKDRDSEDRSHASSILGRIEGEIEWEEEQHEELNGSGQPTELFS</sequence>
<dbReference type="RefSeq" id="WP_267664871.1">
    <property type="nucleotide sequence ID" value="NZ_JAODIX010000047.1"/>
</dbReference>
<keyword evidence="3" id="KW-1185">Reference proteome</keyword>
<protein>
    <submittedName>
        <fullName evidence="2">Uncharacterized protein</fullName>
    </submittedName>
</protein>
<feature type="compositionally biased region" description="Polar residues" evidence="1">
    <location>
        <begin position="55"/>
        <end position="64"/>
    </location>
</feature>
<organism evidence="2 3">
    <name type="scientific">Halorubrum yunnanense</name>
    <dbReference type="NCBI Taxonomy" id="1526162"/>
    <lineage>
        <taxon>Archaea</taxon>
        <taxon>Methanobacteriati</taxon>
        <taxon>Methanobacteriota</taxon>
        <taxon>Stenosarchaea group</taxon>
        <taxon>Halobacteria</taxon>
        <taxon>Halobacteriales</taxon>
        <taxon>Haloferacaceae</taxon>
        <taxon>Halorubrum</taxon>
    </lineage>
</organism>
<feature type="region of interest" description="Disordered" evidence="1">
    <location>
        <begin position="19"/>
        <end position="64"/>
    </location>
</feature>
<feature type="compositionally biased region" description="Basic and acidic residues" evidence="1">
    <location>
        <begin position="19"/>
        <end position="31"/>
    </location>
</feature>
<dbReference type="EMBL" id="JBHSZZ010000047">
    <property type="protein sequence ID" value="MFC7187519.1"/>
    <property type="molecule type" value="Genomic_DNA"/>
</dbReference>